<dbReference type="EMBL" id="JAGGKV010000001">
    <property type="protein sequence ID" value="MBP1961487.1"/>
    <property type="molecule type" value="Genomic_DNA"/>
</dbReference>
<feature type="chain" id="PRO_5045049121" description="Lipoprotein" evidence="2">
    <location>
        <begin position="23"/>
        <end position="270"/>
    </location>
</feature>
<feature type="region of interest" description="Disordered" evidence="1">
    <location>
        <begin position="25"/>
        <end position="153"/>
    </location>
</feature>
<sequence length="270" mass="29015">MRKKVYMLIFVVVLLVTGCGQKKTDTAGQTFGSSEQTAKINAASAAPSEEPVNAKPSGTPAPEIAVPSSSPNPVAEAPVAASIKETQPIAPSSAKGSEPPKAVPSAAPTAETAGTTKAETAPVPAPTPSVQPPTKGEEPSKPTKPPASLSNEINWDQFFDDDKQDKPSDRFWDMSGKTVQIKGFMGEVLSFDKHWFLLIPKPGAECPFDNGDETYWNKIMIVFVPDDVKLRYTSGPLLIKGKLDVGVKLDESGYKTMFRLYDASFEKIKE</sequence>
<keyword evidence="2" id="KW-0732">Signal</keyword>
<dbReference type="RefSeq" id="WP_240159894.1">
    <property type="nucleotide sequence ID" value="NZ_JAAOZR010000031.1"/>
</dbReference>
<feature type="compositionally biased region" description="Low complexity" evidence="1">
    <location>
        <begin position="106"/>
        <end position="122"/>
    </location>
</feature>
<comment type="caution">
    <text evidence="3">The sequence shown here is derived from an EMBL/GenBank/DDBJ whole genome shotgun (WGS) entry which is preliminary data.</text>
</comment>
<evidence type="ECO:0000256" key="1">
    <source>
        <dbReference type="SAM" id="MobiDB-lite"/>
    </source>
</evidence>
<protein>
    <recommendedName>
        <fullName evidence="5">Lipoprotein</fullName>
    </recommendedName>
</protein>
<keyword evidence="4" id="KW-1185">Reference proteome</keyword>
<reference evidence="3 4" key="1">
    <citation type="submission" date="2021-03" db="EMBL/GenBank/DDBJ databases">
        <title>Genomic Encyclopedia of Type Strains, Phase IV (KMG-IV): sequencing the most valuable type-strain genomes for metagenomic binning, comparative biology and taxonomic classification.</title>
        <authorList>
            <person name="Goeker M."/>
        </authorList>
    </citation>
    <scope>NUCLEOTIDE SEQUENCE [LARGE SCALE GENOMIC DNA]</scope>
    <source>
        <strain evidence="3 4">DSM 24950</strain>
    </source>
</reference>
<organism evidence="3 4">
    <name type="scientific">Paenibacillus aceris</name>
    <dbReference type="NCBI Taxonomy" id="869555"/>
    <lineage>
        <taxon>Bacteria</taxon>
        <taxon>Bacillati</taxon>
        <taxon>Bacillota</taxon>
        <taxon>Bacilli</taxon>
        <taxon>Bacillales</taxon>
        <taxon>Paenibacillaceae</taxon>
        <taxon>Paenibacillus</taxon>
    </lineage>
</organism>
<name>A0ABS4HS91_9BACL</name>
<feature type="compositionally biased region" description="Polar residues" evidence="1">
    <location>
        <begin position="26"/>
        <end position="39"/>
    </location>
</feature>
<gene>
    <name evidence="3" type="ORF">J2Z65_000681</name>
</gene>
<feature type="signal peptide" evidence="2">
    <location>
        <begin position="1"/>
        <end position="22"/>
    </location>
</feature>
<proteinExistence type="predicted"/>
<evidence type="ECO:0000313" key="4">
    <source>
        <dbReference type="Proteomes" id="UP001519344"/>
    </source>
</evidence>
<evidence type="ECO:0008006" key="5">
    <source>
        <dbReference type="Google" id="ProtNLM"/>
    </source>
</evidence>
<evidence type="ECO:0000256" key="2">
    <source>
        <dbReference type="SAM" id="SignalP"/>
    </source>
</evidence>
<dbReference type="Gene3D" id="2.40.50.870">
    <property type="entry name" value="Protein of unknown function (DUF3299)"/>
    <property type="match status" value="1"/>
</dbReference>
<evidence type="ECO:0000313" key="3">
    <source>
        <dbReference type="EMBL" id="MBP1961487.1"/>
    </source>
</evidence>
<accession>A0ABS4HS91</accession>
<dbReference type="Proteomes" id="UP001519344">
    <property type="component" value="Unassembled WGS sequence"/>
</dbReference>
<dbReference type="PROSITE" id="PS51257">
    <property type="entry name" value="PROKAR_LIPOPROTEIN"/>
    <property type="match status" value="1"/>
</dbReference>